<dbReference type="HAMAP" id="MF_00176">
    <property type="entry name" value="Ser_tRNA_synth_type1"/>
    <property type="match status" value="1"/>
</dbReference>
<keyword evidence="15" id="KW-0175">Coiled coil</keyword>
<comment type="function">
    <text evidence="12">Catalyzes the attachment of serine to tRNA(Ser). Is also able to aminoacylate tRNA(Sec) with serine, to form the misacylated tRNA L-seryl-tRNA(Sec), which will be further converted into selenocysteinyl-tRNA(Sec).</text>
</comment>
<dbReference type="InterPro" id="IPR002317">
    <property type="entry name" value="Ser-tRNA-ligase_type_1"/>
</dbReference>
<protein>
    <recommendedName>
        <fullName evidence="12">Serine--tRNA ligase</fullName>
        <ecNumber evidence="12">6.1.1.11</ecNumber>
    </recommendedName>
    <alternativeName>
        <fullName evidence="12">Seryl-tRNA synthetase</fullName>
        <shortName evidence="12">SerRS</shortName>
    </alternativeName>
    <alternativeName>
        <fullName evidence="12">Seryl-tRNA(Ser/Sec) synthetase</fullName>
    </alternativeName>
</protein>
<dbReference type="PRINTS" id="PR00981">
    <property type="entry name" value="TRNASYNTHSER"/>
</dbReference>
<gene>
    <name evidence="12" type="primary">serS</name>
    <name evidence="17" type="ORF">DW070_06215</name>
</gene>
<comment type="similarity">
    <text evidence="3 12">Belongs to the class-II aminoacyl-tRNA synthetase family. Type-1 seryl-tRNA synthetase subfamily.</text>
</comment>
<feature type="binding site" evidence="12 14">
    <location>
        <begin position="373"/>
        <end position="376"/>
    </location>
    <ligand>
        <name>ATP</name>
        <dbReference type="ChEBI" id="CHEBI:30616"/>
    </ligand>
</feature>
<accession>A0A3E2TPA2</accession>
<comment type="subcellular location">
    <subcellularLocation>
        <location evidence="1 12">Cytoplasm</location>
    </subcellularLocation>
</comment>
<keyword evidence="4 12" id="KW-0963">Cytoplasm</keyword>
<feature type="binding site" evidence="12 14">
    <location>
        <begin position="286"/>
        <end position="288"/>
    </location>
    <ligand>
        <name>ATP</name>
        <dbReference type="ChEBI" id="CHEBI:30616"/>
    </ligand>
</feature>
<evidence type="ECO:0000256" key="3">
    <source>
        <dbReference type="ARBA" id="ARBA00010728"/>
    </source>
</evidence>
<dbReference type="EMBL" id="QVEP01000011">
    <property type="protein sequence ID" value="RGB80370.1"/>
    <property type="molecule type" value="Genomic_DNA"/>
</dbReference>
<keyword evidence="8 12" id="KW-0648">Protein biosynthesis</keyword>
<dbReference type="InterPro" id="IPR010978">
    <property type="entry name" value="tRNA-bd_arm"/>
</dbReference>
<reference evidence="17 18" key="1">
    <citation type="submission" date="2018-08" db="EMBL/GenBank/DDBJ databases">
        <title>A genome reference for cultivated species of the human gut microbiota.</title>
        <authorList>
            <person name="Zou Y."/>
            <person name="Xue W."/>
            <person name="Luo G."/>
        </authorList>
    </citation>
    <scope>NUCLEOTIDE SEQUENCE [LARGE SCALE GENOMIC DNA]</scope>
    <source>
        <strain evidence="17 18">AF45-17</strain>
    </source>
</reference>
<dbReference type="InterPro" id="IPR002314">
    <property type="entry name" value="aa-tRNA-synt_IIb"/>
</dbReference>
<evidence type="ECO:0000256" key="9">
    <source>
        <dbReference type="ARBA" id="ARBA00023146"/>
    </source>
</evidence>
<comment type="domain">
    <text evidence="12">Consists of two distinct domains, a catalytic core and a N-terminal extension that is involved in tRNA binding.</text>
</comment>
<comment type="catalytic activity">
    <reaction evidence="11 12">
        <text>tRNA(Ser) + L-serine + ATP = L-seryl-tRNA(Ser) + AMP + diphosphate + H(+)</text>
        <dbReference type="Rhea" id="RHEA:12292"/>
        <dbReference type="Rhea" id="RHEA-COMP:9669"/>
        <dbReference type="Rhea" id="RHEA-COMP:9703"/>
        <dbReference type="ChEBI" id="CHEBI:15378"/>
        <dbReference type="ChEBI" id="CHEBI:30616"/>
        <dbReference type="ChEBI" id="CHEBI:33019"/>
        <dbReference type="ChEBI" id="CHEBI:33384"/>
        <dbReference type="ChEBI" id="CHEBI:78442"/>
        <dbReference type="ChEBI" id="CHEBI:78533"/>
        <dbReference type="ChEBI" id="CHEBI:456215"/>
        <dbReference type="EC" id="6.1.1.11"/>
    </reaction>
</comment>
<keyword evidence="7 12" id="KW-0067">ATP-binding</keyword>
<feature type="binding site" evidence="12 13">
    <location>
        <position position="309"/>
    </location>
    <ligand>
        <name>L-serine</name>
        <dbReference type="ChEBI" id="CHEBI:33384"/>
    </ligand>
</feature>
<feature type="binding site" evidence="13">
    <location>
        <position position="255"/>
    </location>
    <ligand>
        <name>L-serine</name>
        <dbReference type="ChEBI" id="CHEBI:33384"/>
    </ligand>
</feature>
<evidence type="ECO:0000256" key="12">
    <source>
        <dbReference type="HAMAP-Rule" id="MF_00176"/>
    </source>
</evidence>
<evidence type="ECO:0000313" key="18">
    <source>
        <dbReference type="Proteomes" id="UP000260773"/>
    </source>
</evidence>
<dbReference type="Pfam" id="PF02403">
    <property type="entry name" value="Seryl_tRNA_N"/>
    <property type="match status" value="1"/>
</dbReference>
<evidence type="ECO:0000256" key="1">
    <source>
        <dbReference type="ARBA" id="ARBA00004496"/>
    </source>
</evidence>
<dbReference type="SUPFAM" id="SSF55681">
    <property type="entry name" value="Class II aaRS and biotin synthetases"/>
    <property type="match status" value="1"/>
</dbReference>
<dbReference type="PANTHER" id="PTHR43697:SF1">
    <property type="entry name" value="SERINE--TRNA LIGASE"/>
    <property type="match status" value="1"/>
</dbReference>
<dbReference type="Gene3D" id="1.10.287.40">
    <property type="entry name" value="Serine-tRNA synthetase, tRNA binding domain"/>
    <property type="match status" value="1"/>
</dbReference>
<evidence type="ECO:0000256" key="6">
    <source>
        <dbReference type="ARBA" id="ARBA00022741"/>
    </source>
</evidence>
<dbReference type="AlphaFoldDB" id="A0A3E2TPA2"/>
<feature type="binding site" evidence="13">
    <location>
        <position position="286"/>
    </location>
    <ligand>
        <name>L-serine</name>
        <dbReference type="ChEBI" id="CHEBI:33384"/>
    </ligand>
</feature>
<dbReference type="NCBIfam" id="TIGR00414">
    <property type="entry name" value="serS"/>
    <property type="match status" value="1"/>
</dbReference>
<feature type="domain" description="Aminoacyl-transfer RNA synthetases class-II family profile" evidence="16">
    <location>
        <begin position="159"/>
        <end position="433"/>
    </location>
</feature>
<feature type="binding site" evidence="12">
    <location>
        <position position="408"/>
    </location>
    <ligand>
        <name>L-serine</name>
        <dbReference type="ChEBI" id="CHEBI:33384"/>
    </ligand>
</feature>
<dbReference type="EC" id="6.1.1.11" evidence="12"/>
<dbReference type="SUPFAM" id="SSF46589">
    <property type="entry name" value="tRNA-binding arm"/>
    <property type="match status" value="1"/>
</dbReference>
<feature type="binding site" evidence="12">
    <location>
        <begin position="255"/>
        <end position="257"/>
    </location>
    <ligand>
        <name>L-serine</name>
        <dbReference type="ChEBI" id="CHEBI:33384"/>
    </ligand>
</feature>
<sequence length="448" mass="50966">MLDKNEWIRPWAGSDDEVTKMLDIKLIRENPDKIKAGLKAKEVDCDELIDRILELDEQRRTLLQQTEALKAEQNKVSKQIPALKKAGEDTTAIFKEMGEIKGKISALDGQLRDVVNEYQQDLYCLPNMPDDDLLPGGKENNEPLRYFGEPKKFDFEPKNHVDLCTNLGLIDYERGVKLAGNGFWIYKGMGARLEWALLNYFIDTHLADGYEMIMPPYMLEYQCGLTAGQFPKFADEVYKIANPTDEGRIHYMLPTAEAALASVYRDEILTEADLPKKFFSYTPCFRREAGSYRADERGMVRGHQFNKVEMFQYTLPEKSDEAFEELVTKAENLVKGLCFHFRTVKLAAGDCSASMARTYDIEISIPSMNGYKEVSSVSNARDYQARRGNMRVRRADRSIQFMHTLNGSGLATSRVLPALVEQNQLKDGSIVVPEVLRKYLGGIEVISK</sequence>
<dbReference type="PANTHER" id="PTHR43697">
    <property type="entry name" value="SERYL-TRNA SYNTHETASE"/>
    <property type="match status" value="1"/>
</dbReference>
<dbReference type="PROSITE" id="PS50862">
    <property type="entry name" value="AA_TRNA_LIGASE_II"/>
    <property type="match status" value="1"/>
</dbReference>
<dbReference type="InterPro" id="IPR006195">
    <property type="entry name" value="aa-tRNA-synth_II"/>
</dbReference>
<dbReference type="Gene3D" id="3.30.930.10">
    <property type="entry name" value="Bira Bifunctional Protein, Domain 2"/>
    <property type="match status" value="1"/>
</dbReference>
<dbReference type="UniPathway" id="UPA00906">
    <property type="reaction ID" value="UER00895"/>
</dbReference>
<evidence type="ECO:0000256" key="15">
    <source>
        <dbReference type="SAM" id="Coils"/>
    </source>
</evidence>
<feature type="coiled-coil region" evidence="15">
    <location>
        <begin position="38"/>
        <end position="75"/>
    </location>
</feature>
<evidence type="ECO:0000256" key="4">
    <source>
        <dbReference type="ARBA" id="ARBA00022490"/>
    </source>
</evidence>
<comment type="subunit">
    <text evidence="12">Homodimer. The tRNA molecule binds across the dimer.</text>
</comment>
<keyword evidence="6 12" id="KW-0547">Nucleotide-binding</keyword>
<evidence type="ECO:0000259" key="16">
    <source>
        <dbReference type="PROSITE" id="PS50862"/>
    </source>
</evidence>
<dbReference type="GO" id="GO:0006434">
    <property type="term" value="P:seryl-tRNA aminoacylation"/>
    <property type="evidence" value="ECO:0007669"/>
    <property type="project" value="UniProtKB-UniRule"/>
</dbReference>
<dbReference type="InterPro" id="IPR042103">
    <property type="entry name" value="SerRS_1_N_sf"/>
</dbReference>
<dbReference type="GO" id="GO:0140096">
    <property type="term" value="F:catalytic activity, acting on a protein"/>
    <property type="evidence" value="ECO:0007669"/>
    <property type="project" value="UniProtKB-ARBA"/>
</dbReference>
<dbReference type="GO" id="GO:0005737">
    <property type="term" value="C:cytoplasm"/>
    <property type="evidence" value="ECO:0007669"/>
    <property type="project" value="UniProtKB-SubCell"/>
</dbReference>
<evidence type="ECO:0000256" key="10">
    <source>
        <dbReference type="ARBA" id="ARBA00047929"/>
    </source>
</evidence>
<evidence type="ECO:0000256" key="2">
    <source>
        <dbReference type="ARBA" id="ARBA00005045"/>
    </source>
</evidence>
<proteinExistence type="inferred from homology"/>
<evidence type="ECO:0000256" key="14">
    <source>
        <dbReference type="PIRSR" id="PIRSR001529-2"/>
    </source>
</evidence>
<evidence type="ECO:0000256" key="5">
    <source>
        <dbReference type="ARBA" id="ARBA00022598"/>
    </source>
</evidence>
<dbReference type="GO" id="GO:0016740">
    <property type="term" value="F:transferase activity"/>
    <property type="evidence" value="ECO:0007669"/>
    <property type="project" value="UniProtKB-ARBA"/>
</dbReference>
<comment type="caution">
    <text evidence="12">Lacks conserved residue(s) required for the propagation of feature annotation.</text>
</comment>
<dbReference type="Proteomes" id="UP000260773">
    <property type="component" value="Unassembled WGS sequence"/>
</dbReference>
<organism evidence="17 18">
    <name type="scientific">Coprococcus catus</name>
    <dbReference type="NCBI Taxonomy" id="116085"/>
    <lineage>
        <taxon>Bacteria</taxon>
        <taxon>Bacillati</taxon>
        <taxon>Bacillota</taxon>
        <taxon>Clostridia</taxon>
        <taxon>Lachnospirales</taxon>
        <taxon>Lachnospiraceae</taxon>
        <taxon>Coprococcus</taxon>
    </lineage>
</organism>
<dbReference type="InterPro" id="IPR015866">
    <property type="entry name" value="Ser-tRNA-synth_1_N"/>
</dbReference>
<evidence type="ECO:0000313" key="17">
    <source>
        <dbReference type="EMBL" id="RGB80370.1"/>
    </source>
</evidence>
<comment type="pathway">
    <text evidence="2 12">Aminoacyl-tRNA biosynthesis; selenocysteinyl-tRNA(Sec) biosynthesis; L-seryl-tRNA(Sec) from L-serine and tRNA(Sec): step 1/1.</text>
</comment>
<evidence type="ECO:0000256" key="8">
    <source>
        <dbReference type="ARBA" id="ARBA00022917"/>
    </source>
</evidence>
<evidence type="ECO:0000256" key="7">
    <source>
        <dbReference type="ARBA" id="ARBA00022840"/>
    </source>
</evidence>
<dbReference type="GO" id="GO:0016260">
    <property type="term" value="P:selenocysteine biosynthetic process"/>
    <property type="evidence" value="ECO:0007669"/>
    <property type="project" value="UniProtKB-UniRule"/>
</dbReference>
<name>A0A3E2TPA2_9FIRM</name>
<keyword evidence="9 12" id="KW-0030">Aminoacyl-tRNA synthetase</keyword>
<evidence type="ECO:0000256" key="13">
    <source>
        <dbReference type="PIRSR" id="PIRSR001529-1"/>
    </source>
</evidence>
<dbReference type="GO" id="GO:0004828">
    <property type="term" value="F:serine-tRNA ligase activity"/>
    <property type="evidence" value="ECO:0007669"/>
    <property type="project" value="UniProtKB-UniRule"/>
</dbReference>
<dbReference type="Pfam" id="PF00587">
    <property type="entry name" value="tRNA-synt_2b"/>
    <property type="match status" value="1"/>
</dbReference>
<comment type="catalytic activity">
    <reaction evidence="10 12">
        <text>tRNA(Sec) + L-serine + ATP = L-seryl-tRNA(Sec) + AMP + diphosphate + H(+)</text>
        <dbReference type="Rhea" id="RHEA:42580"/>
        <dbReference type="Rhea" id="RHEA-COMP:9742"/>
        <dbReference type="Rhea" id="RHEA-COMP:10128"/>
        <dbReference type="ChEBI" id="CHEBI:15378"/>
        <dbReference type="ChEBI" id="CHEBI:30616"/>
        <dbReference type="ChEBI" id="CHEBI:33019"/>
        <dbReference type="ChEBI" id="CHEBI:33384"/>
        <dbReference type="ChEBI" id="CHEBI:78442"/>
        <dbReference type="ChEBI" id="CHEBI:78533"/>
        <dbReference type="ChEBI" id="CHEBI:456215"/>
        <dbReference type="EC" id="6.1.1.11"/>
    </reaction>
</comment>
<keyword evidence="5 12" id="KW-0436">Ligase</keyword>
<dbReference type="PIRSF" id="PIRSF001529">
    <property type="entry name" value="Ser-tRNA-synth_IIa"/>
    <property type="match status" value="1"/>
</dbReference>
<feature type="binding site" evidence="13">
    <location>
        <position position="406"/>
    </location>
    <ligand>
        <name>L-serine</name>
        <dbReference type="ChEBI" id="CHEBI:33384"/>
    </ligand>
</feature>
<comment type="caution">
    <text evidence="17">The sequence shown here is derived from an EMBL/GenBank/DDBJ whole genome shotgun (WGS) entry which is preliminary data.</text>
</comment>
<dbReference type="GO" id="GO:0005524">
    <property type="term" value="F:ATP binding"/>
    <property type="evidence" value="ECO:0007669"/>
    <property type="project" value="UniProtKB-UniRule"/>
</dbReference>
<evidence type="ECO:0000256" key="11">
    <source>
        <dbReference type="ARBA" id="ARBA00048823"/>
    </source>
</evidence>
<dbReference type="InterPro" id="IPR045864">
    <property type="entry name" value="aa-tRNA-synth_II/BPL/LPL"/>
</dbReference>